<feature type="compositionally biased region" description="Low complexity" evidence="10">
    <location>
        <begin position="1"/>
        <end position="14"/>
    </location>
</feature>
<feature type="compositionally biased region" description="Acidic residues" evidence="10">
    <location>
        <begin position="339"/>
        <end position="359"/>
    </location>
</feature>
<evidence type="ECO:0000313" key="14">
    <source>
        <dbReference type="Proteomes" id="UP000007266"/>
    </source>
</evidence>
<dbReference type="GO" id="GO:2000779">
    <property type="term" value="P:regulation of double-strand break repair"/>
    <property type="evidence" value="ECO:0000318"/>
    <property type="project" value="GO_Central"/>
</dbReference>
<dbReference type="SUPFAM" id="SSF109715">
    <property type="entry name" value="DEK C-terminal domain"/>
    <property type="match status" value="1"/>
</dbReference>
<dbReference type="PROSITE" id="PS50800">
    <property type="entry name" value="SAP"/>
    <property type="match status" value="1"/>
</dbReference>
<dbReference type="OMA" id="MIKKAPT"/>
<dbReference type="GO" id="GO:0006325">
    <property type="term" value="P:chromatin organization"/>
    <property type="evidence" value="ECO:0007669"/>
    <property type="project" value="UniProtKB-KW"/>
</dbReference>
<evidence type="ECO:0000256" key="7">
    <source>
        <dbReference type="ARBA" id="ARBA00056057"/>
    </source>
</evidence>
<dbReference type="InterPro" id="IPR014876">
    <property type="entry name" value="DEK_C"/>
</dbReference>
<reference evidence="13 14" key="1">
    <citation type="journal article" date="2008" name="Nature">
        <title>The genome of the model beetle and pest Tribolium castaneum.</title>
        <authorList>
            <consortium name="Tribolium Genome Sequencing Consortium"/>
            <person name="Richards S."/>
            <person name="Gibbs R.A."/>
            <person name="Weinstock G.M."/>
            <person name="Brown S.J."/>
            <person name="Denell R."/>
            <person name="Beeman R.W."/>
            <person name="Gibbs R."/>
            <person name="Beeman R.W."/>
            <person name="Brown S.J."/>
            <person name="Bucher G."/>
            <person name="Friedrich M."/>
            <person name="Grimmelikhuijzen C.J."/>
            <person name="Klingler M."/>
            <person name="Lorenzen M."/>
            <person name="Richards S."/>
            <person name="Roth S."/>
            <person name="Schroder R."/>
            <person name="Tautz D."/>
            <person name="Zdobnov E.M."/>
            <person name="Muzny D."/>
            <person name="Gibbs R.A."/>
            <person name="Weinstock G.M."/>
            <person name="Attaway T."/>
            <person name="Bell S."/>
            <person name="Buhay C.J."/>
            <person name="Chandrabose M.N."/>
            <person name="Chavez D."/>
            <person name="Clerk-Blankenburg K.P."/>
            <person name="Cree A."/>
            <person name="Dao M."/>
            <person name="Davis C."/>
            <person name="Chacko J."/>
            <person name="Dinh H."/>
            <person name="Dugan-Rocha S."/>
            <person name="Fowler G."/>
            <person name="Garner T.T."/>
            <person name="Garnes J."/>
            <person name="Gnirke A."/>
            <person name="Hawes A."/>
            <person name="Hernandez J."/>
            <person name="Hines S."/>
            <person name="Holder M."/>
            <person name="Hume J."/>
            <person name="Jhangiani S.N."/>
            <person name="Joshi V."/>
            <person name="Khan Z.M."/>
            <person name="Jackson L."/>
            <person name="Kovar C."/>
            <person name="Kowis A."/>
            <person name="Lee S."/>
            <person name="Lewis L.R."/>
            <person name="Margolis J."/>
            <person name="Morgan M."/>
            <person name="Nazareth L.V."/>
            <person name="Nguyen N."/>
            <person name="Okwuonu G."/>
            <person name="Parker D."/>
            <person name="Richards S."/>
            <person name="Ruiz S.J."/>
            <person name="Santibanez J."/>
            <person name="Savard J."/>
            <person name="Scherer S.E."/>
            <person name="Schneider B."/>
            <person name="Sodergren E."/>
            <person name="Tautz D."/>
            <person name="Vattahil S."/>
            <person name="Villasana D."/>
            <person name="White C.S."/>
            <person name="Wright R."/>
            <person name="Park Y."/>
            <person name="Beeman R.W."/>
            <person name="Lord J."/>
            <person name="Oppert B."/>
            <person name="Lorenzen M."/>
            <person name="Brown S."/>
            <person name="Wang L."/>
            <person name="Savard J."/>
            <person name="Tautz D."/>
            <person name="Richards S."/>
            <person name="Weinstock G."/>
            <person name="Gibbs R.A."/>
            <person name="Liu Y."/>
            <person name="Worley K."/>
            <person name="Weinstock G."/>
            <person name="Elsik C.G."/>
            <person name="Reese J.T."/>
            <person name="Elhaik E."/>
            <person name="Landan G."/>
            <person name="Graur D."/>
            <person name="Arensburger P."/>
            <person name="Atkinson P."/>
            <person name="Beeman R.W."/>
            <person name="Beidler J."/>
            <person name="Brown S.J."/>
            <person name="Demuth J.P."/>
            <person name="Drury D.W."/>
            <person name="Du Y.Z."/>
            <person name="Fujiwara H."/>
            <person name="Lorenzen M."/>
            <person name="Maselli V."/>
            <person name="Osanai M."/>
            <person name="Park Y."/>
            <person name="Robertson H.M."/>
            <person name="Tu Z."/>
            <person name="Wang J.J."/>
            <person name="Wang S."/>
            <person name="Richards S."/>
            <person name="Song H."/>
            <person name="Zhang L."/>
            <person name="Sodergren E."/>
            <person name="Werner D."/>
            <person name="Stanke M."/>
            <person name="Morgenstern B."/>
            <person name="Solovyev V."/>
            <person name="Kosarev P."/>
            <person name="Brown G."/>
            <person name="Chen H.C."/>
            <person name="Ermolaeva O."/>
            <person name="Hlavina W."/>
            <person name="Kapustin Y."/>
            <person name="Kiryutin B."/>
            <person name="Kitts P."/>
            <person name="Maglott D."/>
            <person name="Pruitt K."/>
            <person name="Sapojnikov V."/>
            <person name="Souvorov A."/>
            <person name="Mackey A.J."/>
            <person name="Waterhouse R.M."/>
            <person name="Wyder S."/>
            <person name="Zdobnov E.M."/>
            <person name="Zdobnov E.M."/>
            <person name="Wyder S."/>
            <person name="Kriventseva E.V."/>
            <person name="Kadowaki T."/>
            <person name="Bork P."/>
            <person name="Aranda M."/>
            <person name="Bao R."/>
            <person name="Beermann A."/>
            <person name="Berns N."/>
            <person name="Bolognesi R."/>
            <person name="Bonneton F."/>
            <person name="Bopp D."/>
            <person name="Brown S.J."/>
            <person name="Bucher G."/>
            <person name="Butts T."/>
            <person name="Chaumot A."/>
            <person name="Denell R.E."/>
            <person name="Ferrier D.E."/>
            <person name="Friedrich M."/>
            <person name="Gordon C.M."/>
            <person name="Jindra M."/>
            <person name="Klingler M."/>
            <person name="Lan Q."/>
            <person name="Lattorff H.M."/>
            <person name="Laudet V."/>
            <person name="von Levetsow C."/>
            <person name="Liu Z."/>
            <person name="Lutz R."/>
            <person name="Lynch J.A."/>
            <person name="da Fonseca R.N."/>
            <person name="Posnien N."/>
            <person name="Reuter R."/>
            <person name="Roth S."/>
            <person name="Savard J."/>
            <person name="Schinko J.B."/>
            <person name="Schmitt C."/>
            <person name="Schoppmeier M."/>
            <person name="Schroder R."/>
            <person name="Shippy T.D."/>
            <person name="Simonnet F."/>
            <person name="Marques-Souza H."/>
            <person name="Tautz D."/>
            <person name="Tomoyasu Y."/>
            <person name="Trauner J."/>
            <person name="Van der Zee M."/>
            <person name="Vervoort M."/>
            <person name="Wittkopp N."/>
            <person name="Wimmer E.A."/>
            <person name="Yang X."/>
            <person name="Jones A.K."/>
            <person name="Sattelle D.B."/>
            <person name="Ebert P.R."/>
            <person name="Nelson D."/>
            <person name="Scott J.G."/>
            <person name="Beeman R.W."/>
            <person name="Muthukrishnan S."/>
            <person name="Kramer K.J."/>
            <person name="Arakane Y."/>
            <person name="Beeman R.W."/>
            <person name="Zhu Q."/>
            <person name="Hogenkamp D."/>
            <person name="Dixit R."/>
            <person name="Oppert B."/>
            <person name="Jiang H."/>
            <person name="Zou Z."/>
            <person name="Marshall J."/>
            <person name="Elpidina E."/>
            <person name="Vinokurov K."/>
            <person name="Oppert C."/>
            <person name="Zou Z."/>
            <person name="Evans J."/>
            <person name="Lu Z."/>
            <person name="Zhao P."/>
            <person name="Sumathipala N."/>
            <person name="Altincicek B."/>
            <person name="Vilcinskas A."/>
            <person name="Williams M."/>
            <person name="Hultmark D."/>
            <person name="Hetru C."/>
            <person name="Jiang H."/>
            <person name="Grimmelikhuijzen C.J."/>
            <person name="Hauser F."/>
            <person name="Cazzamali G."/>
            <person name="Williamson M."/>
            <person name="Park Y."/>
            <person name="Li B."/>
            <person name="Tanaka Y."/>
            <person name="Predel R."/>
            <person name="Neupert S."/>
            <person name="Schachtner J."/>
            <person name="Verleyen P."/>
            <person name="Raible F."/>
            <person name="Bork P."/>
            <person name="Friedrich M."/>
            <person name="Walden K.K."/>
            <person name="Robertson H.M."/>
            <person name="Angeli S."/>
            <person name="Foret S."/>
            <person name="Bucher G."/>
            <person name="Schuetz S."/>
            <person name="Maleszka R."/>
            <person name="Wimmer E.A."/>
            <person name="Beeman R.W."/>
            <person name="Lorenzen M."/>
            <person name="Tomoyasu Y."/>
            <person name="Miller S.C."/>
            <person name="Grossmann D."/>
            <person name="Bucher G."/>
        </authorList>
    </citation>
    <scope>NUCLEOTIDE SEQUENCE [LARGE SCALE GENOMIC DNA]</scope>
    <source>
        <strain evidence="13 14">Georgia GA2</strain>
    </source>
</reference>
<dbReference type="FunFam" id="1.10.10.60:FF:000148">
    <property type="entry name" value="Dek, isoform B"/>
    <property type="match status" value="1"/>
</dbReference>
<keyword evidence="5" id="KW-0238">DNA-binding</keyword>
<name>D6WT43_TRICA</name>
<dbReference type="Gene3D" id="1.10.10.60">
    <property type="entry name" value="Homeodomain-like"/>
    <property type="match status" value="1"/>
</dbReference>
<sequence length="495" mass="55310">MSSEGDSSKNLSSESNEKNEAENTDSSQDAKDAKPDAATENSVEKKEEDAKPKEAPNEASDEADKKPETDKSATDKVENAKGDTKPSEKKEEKTKAKEKDEEENSEQEDEKSEDGGDDEKDVPLLDQPLEKSGKRERKNVQRFNEEFPSETKEVVKVEIPNGSGTSLGAIPRIDASISRFKNEDMRLLHKILFKLQGKVTMIKKNIKKFNGFEFKKGSEEYSKKVASMTKCDVKQLKSICEMLDLQKTGSKDDIVERILDFLLEPKDSGKPVGGGRPKRTAAVRANNRGYSSHDNYSSDERNSGSSSASDEDFEPSDEGSDEKPTVKKRKRVDRKKIDSEDEEESDMESATSDEDSDFQEEPKSKRRKTAKANNKNKGKGTGKRGRPPTKKTTKAGKKKNKDSSEEDEEEEEESEQKEASSSSEDEPLVKKAAKSAQPPTDDEIKTYVKEILEGANLEQITMKTVCQQVYAHYPDFDLAHKKDFIKSTVKSLIST</sequence>
<keyword evidence="14" id="KW-1185">Reference proteome</keyword>
<feature type="domain" description="SAP" evidence="11">
    <location>
        <begin position="228"/>
        <end position="262"/>
    </location>
</feature>
<feature type="compositionally biased region" description="Acidic residues" evidence="10">
    <location>
        <begin position="404"/>
        <end position="415"/>
    </location>
</feature>
<evidence type="ECO:0000256" key="5">
    <source>
        <dbReference type="ARBA" id="ARBA00023125"/>
    </source>
</evidence>
<evidence type="ECO:0000256" key="3">
    <source>
        <dbReference type="ARBA" id="ARBA00022765"/>
    </source>
</evidence>
<feature type="compositionally biased region" description="Basic and acidic residues" evidence="10">
    <location>
        <begin position="28"/>
        <end position="99"/>
    </location>
</feature>
<dbReference type="eggNOG" id="KOG2266">
    <property type="taxonomic scope" value="Eukaryota"/>
</dbReference>
<dbReference type="EMBL" id="KQ971354">
    <property type="protein sequence ID" value="EFA05866.2"/>
    <property type="molecule type" value="Genomic_DNA"/>
</dbReference>
<feature type="compositionally biased region" description="Acidic residues" evidence="10">
    <location>
        <begin position="309"/>
        <end position="320"/>
    </location>
</feature>
<dbReference type="InterPro" id="IPR036361">
    <property type="entry name" value="SAP_dom_sf"/>
</dbReference>
<evidence type="ECO:0000259" key="12">
    <source>
        <dbReference type="PROSITE" id="PS51998"/>
    </source>
</evidence>
<dbReference type="GO" id="GO:0003677">
    <property type="term" value="F:DNA binding"/>
    <property type="evidence" value="ECO:0007669"/>
    <property type="project" value="UniProtKB-KW"/>
</dbReference>
<dbReference type="HOGENOM" id="CLU_041060_0_1_1"/>
<keyword evidence="4" id="KW-0156">Chromatin regulator</keyword>
<feature type="region of interest" description="Disordered" evidence="10">
    <location>
        <begin position="1"/>
        <end position="144"/>
    </location>
</feature>
<feature type="compositionally biased region" description="Acidic residues" evidence="10">
    <location>
        <begin position="100"/>
        <end position="120"/>
    </location>
</feature>
<dbReference type="Pfam" id="PF08766">
    <property type="entry name" value="DEK_C"/>
    <property type="match status" value="1"/>
</dbReference>
<dbReference type="Proteomes" id="UP000007266">
    <property type="component" value="Linkage group 7"/>
</dbReference>
<evidence type="ECO:0000256" key="2">
    <source>
        <dbReference type="ARBA" id="ARBA00022553"/>
    </source>
</evidence>
<dbReference type="SMART" id="SM00513">
    <property type="entry name" value="SAP"/>
    <property type="match status" value="1"/>
</dbReference>
<gene>
    <name evidence="13" type="primary">AUGUSTUS-3.0.2_08666</name>
    <name evidence="13" type="ORF">TcasGA2_TC008666</name>
</gene>
<dbReference type="FunCoup" id="D6WT43">
    <property type="interactions" value="840"/>
</dbReference>
<dbReference type="InterPro" id="IPR003034">
    <property type="entry name" value="SAP_dom"/>
</dbReference>
<dbReference type="Pfam" id="PF02037">
    <property type="entry name" value="SAP"/>
    <property type="match status" value="1"/>
</dbReference>
<organism evidence="13 14">
    <name type="scientific">Tribolium castaneum</name>
    <name type="common">Red flour beetle</name>
    <dbReference type="NCBI Taxonomy" id="7070"/>
    <lineage>
        <taxon>Eukaryota</taxon>
        <taxon>Metazoa</taxon>
        <taxon>Ecdysozoa</taxon>
        <taxon>Arthropoda</taxon>
        <taxon>Hexapoda</taxon>
        <taxon>Insecta</taxon>
        <taxon>Pterygota</taxon>
        <taxon>Neoptera</taxon>
        <taxon>Endopterygota</taxon>
        <taxon>Coleoptera</taxon>
        <taxon>Polyphaga</taxon>
        <taxon>Cucujiformia</taxon>
        <taxon>Tenebrionidae</taxon>
        <taxon>Tenebrionidae incertae sedis</taxon>
        <taxon>Tribolium</taxon>
    </lineage>
</organism>
<dbReference type="AlphaFoldDB" id="D6WT43"/>
<keyword evidence="3" id="KW-0013">ADP-ribosylation</keyword>
<evidence type="ECO:0000256" key="4">
    <source>
        <dbReference type="ARBA" id="ARBA00022853"/>
    </source>
</evidence>
<evidence type="ECO:0000313" key="13">
    <source>
        <dbReference type="EMBL" id="EFA05866.2"/>
    </source>
</evidence>
<evidence type="ECO:0000256" key="6">
    <source>
        <dbReference type="ARBA" id="ARBA00023242"/>
    </source>
</evidence>
<comment type="function">
    <text evidence="7">Involved in chromatin organization.</text>
</comment>
<feature type="compositionally biased region" description="Basic residues" evidence="10">
    <location>
        <begin position="364"/>
        <end position="400"/>
    </location>
</feature>
<dbReference type="PANTHER" id="PTHR13468">
    <property type="entry name" value="DEK PROTEIN"/>
    <property type="match status" value="1"/>
</dbReference>
<feature type="region of interest" description="Disordered" evidence="10">
    <location>
        <begin position="265"/>
        <end position="442"/>
    </location>
</feature>
<dbReference type="STRING" id="7070.D6WT43"/>
<keyword evidence="2" id="KW-0597">Phosphoprotein</keyword>
<comment type="subcellular location">
    <subcellularLocation>
        <location evidence="1">Nucleus</location>
    </subcellularLocation>
</comment>
<dbReference type="SUPFAM" id="SSF68906">
    <property type="entry name" value="SAP domain"/>
    <property type="match status" value="1"/>
</dbReference>
<evidence type="ECO:0000256" key="9">
    <source>
        <dbReference type="ARBA" id="ARBA00074520"/>
    </source>
</evidence>
<dbReference type="InterPro" id="IPR044198">
    <property type="entry name" value="DEK"/>
</dbReference>
<accession>D6WT43</accession>
<protein>
    <recommendedName>
        <fullName evidence="9">Protein DEK</fullName>
    </recommendedName>
</protein>
<comment type="subunit">
    <text evidence="8">Found in a mRNA splicing-dependent exon junction complex (EJC) with DEK, RBM8A, RNPS1, SRRM1 and ALYREF/THOC4. Interacts with histones H2A, H2B, H3, H4, acetylated histone H4, non-phosphorylated DAXX and HDAC2. Component of the B-WICH complex, at least composed of SMARCA5/SNF2H, BAZ1B/WSTF, SF3B1, DEK, MYO1C, ERCC6, MYBBP1A and DDX21. Binds DNA.</text>
</comment>
<dbReference type="PROSITE" id="PS51998">
    <property type="entry name" value="DEK_C"/>
    <property type="match status" value="1"/>
</dbReference>
<feature type="domain" description="DEK-C" evidence="12">
    <location>
        <begin position="438"/>
        <end position="494"/>
    </location>
</feature>
<dbReference type="GO" id="GO:0005634">
    <property type="term" value="C:nucleus"/>
    <property type="evidence" value="ECO:0000318"/>
    <property type="project" value="GO_Central"/>
</dbReference>
<evidence type="ECO:0000256" key="8">
    <source>
        <dbReference type="ARBA" id="ARBA00064832"/>
    </source>
</evidence>
<evidence type="ECO:0000259" key="11">
    <source>
        <dbReference type="PROSITE" id="PS50800"/>
    </source>
</evidence>
<evidence type="ECO:0000256" key="10">
    <source>
        <dbReference type="SAM" id="MobiDB-lite"/>
    </source>
</evidence>
<evidence type="ECO:0000256" key="1">
    <source>
        <dbReference type="ARBA" id="ARBA00004123"/>
    </source>
</evidence>
<proteinExistence type="predicted"/>
<dbReference type="PANTHER" id="PTHR13468:SF1">
    <property type="entry name" value="PROTEIN DEK"/>
    <property type="match status" value="1"/>
</dbReference>
<dbReference type="InParanoid" id="D6WT43"/>
<keyword evidence="6" id="KW-0539">Nucleus</keyword>
<dbReference type="GO" id="GO:0042393">
    <property type="term" value="F:histone binding"/>
    <property type="evidence" value="ECO:0000318"/>
    <property type="project" value="GO_Central"/>
</dbReference>
<reference evidence="13 14" key="2">
    <citation type="journal article" date="2010" name="Nucleic Acids Res.">
        <title>BeetleBase in 2010: revisions to provide comprehensive genomic information for Tribolium castaneum.</title>
        <authorList>
            <person name="Kim H.S."/>
            <person name="Murphy T."/>
            <person name="Xia J."/>
            <person name="Caragea D."/>
            <person name="Park Y."/>
            <person name="Beeman R.W."/>
            <person name="Lorenzen M.D."/>
            <person name="Butcher S."/>
            <person name="Manak J.R."/>
            <person name="Brown S.J."/>
        </authorList>
    </citation>
    <scope>GENOME REANNOTATION</scope>
    <source>
        <strain evidence="13 14">Georgia GA2</strain>
    </source>
</reference>